<dbReference type="RefSeq" id="WP_131848371.1">
    <property type="nucleotide sequence ID" value="NZ_SLXV01000010.1"/>
</dbReference>
<reference evidence="1 2" key="1">
    <citation type="submission" date="2019-03" db="EMBL/GenBank/DDBJ databases">
        <title>Genomic Encyclopedia of Type Strains, Phase IV (KMG-IV): sequencing the most valuable type-strain genomes for metagenomic binning, comparative biology and taxonomic classification.</title>
        <authorList>
            <person name="Goeker M."/>
        </authorList>
    </citation>
    <scope>NUCLEOTIDE SEQUENCE [LARGE SCALE GENOMIC DNA]</scope>
    <source>
        <strain evidence="1 2">DSM 46831</strain>
    </source>
</reference>
<keyword evidence="2" id="KW-1185">Reference proteome</keyword>
<sequence length="86" mass="10279">MSEIKFWYDESIERLIVLNLDNQKRVVYRSKKRIEKFLSTYDLALSSCKGVFLDVDRAGVFKAGEREFTPFKWFRRKENTCSESVE</sequence>
<accession>A0A4R2S019</accession>
<name>A0A4R2S019_9BACL</name>
<organism evidence="1 2">
    <name type="scientific">Baia soyae</name>
    <dbReference type="NCBI Taxonomy" id="1544746"/>
    <lineage>
        <taxon>Bacteria</taxon>
        <taxon>Bacillati</taxon>
        <taxon>Bacillota</taxon>
        <taxon>Bacilli</taxon>
        <taxon>Bacillales</taxon>
        <taxon>Thermoactinomycetaceae</taxon>
        <taxon>Baia</taxon>
    </lineage>
</organism>
<protein>
    <submittedName>
        <fullName evidence="1">Uncharacterized protein</fullName>
    </submittedName>
</protein>
<evidence type="ECO:0000313" key="1">
    <source>
        <dbReference type="EMBL" id="TCP69296.1"/>
    </source>
</evidence>
<comment type="caution">
    <text evidence="1">The sequence shown here is derived from an EMBL/GenBank/DDBJ whole genome shotgun (WGS) entry which is preliminary data.</text>
</comment>
<dbReference type="AlphaFoldDB" id="A0A4R2S019"/>
<dbReference type="EMBL" id="SLXV01000010">
    <property type="protein sequence ID" value="TCP69296.1"/>
    <property type="molecule type" value="Genomic_DNA"/>
</dbReference>
<dbReference type="OrthoDB" id="2989402at2"/>
<dbReference type="Proteomes" id="UP000294746">
    <property type="component" value="Unassembled WGS sequence"/>
</dbReference>
<proteinExistence type="predicted"/>
<gene>
    <name evidence="1" type="ORF">EDD57_11019</name>
</gene>
<evidence type="ECO:0000313" key="2">
    <source>
        <dbReference type="Proteomes" id="UP000294746"/>
    </source>
</evidence>